<dbReference type="InterPro" id="IPR014222">
    <property type="entry name" value="Cyt_c_oxidase_su2"/>
</dbReference>
<dbReference type="NCBIfam" id="TIGR02866">
    <property type="entry name" value="CoxB"/>
    <property type="match status" value="1"/>
</dbReference>
<dbReference type="InterPro" id="IPR002429">
    <property type="entry name" value="CcO_II-like_C"/>
</dbReference>
<comment type="function">
    <text evidence="13">Subunits I and II form the functional core of the enzyme complex. Electrons originating in cytochrome c are transferred via heme a and Cu(A) to the binuclear center formed by heme a3 and Cu(B).</text>
</comment>
<dbReference type="InterPro" id="IPR001505">
    <property type="entry name" value="Copper_CuA"/>
</dbReference>
<dbReference type="InterPro" id="IPR036257">
    <property type="entry name" value="Cyt_c_oxidase_su2_TM_sf"/>
</dbReference>
<reference evidence="21" key="1">
    <citation type="journal article" date="2019" name="Int. J. Syst. Evol. Microbiol.">
        <title>The Global Catalogue of Microorganisms (GCM) 10K type strain sequencing project: providing services to taxonomists for standard genome sequencing and annotation.</title>
        <authorList>
            <consortium name="The Broad Institute Genomics Platform"/>
            <consortium name="The Broad Institute Genome Sequencing Center for Infectious Disease"/>
            <person name="Wu L."/>
            <person name="Ma J."/>
        </authorList>
    </citation>
    <scope>NUCLEOTIDE SEQUENCE [LARGE SCALE GENOMIC DNA]</scope>
    <source>
        <strain evidence="21">CGMCC 4.7371</strain>
    </source>
</reference>
<keyword evidence="21" id="KW-1185">Reference proteome</keyword>
<dbReference type="Gene3D" id="2.60.40.420">
    <property type="entry name" value="Cupredoxins - blue copper proteins"/>
    <property type="match status" value="1"/>
</dbReference>
<sequence length="301" mass="33409">MGLHMTRRARRTALGAFVGASFLLLGACDPETEKQFHHWAMPSNSPGTVQGQDIFELWKGAWIAALITGGITWALIFYASWRFRRRSDDEIPVQTRYNLPLEIFYTIAPIMMVVVFFAHTVRVQEAVLNETPKPDNCVQVVGQQWSWTFNYSESCDDAQAGTGKVLYTAGTGSHIPTLVLEKGKTTQFWLSSPDVIHSFWITGFLMKMDIIPGQSGEDRNHFSVTPNKVGDYRGKCTELCGVYHSRMLFNVKVMDSADYDAYMAQLAKDPEHVADAPLLGGEHSTTTAGLTAGDTETGGNE</sequence>
<comment type="subcellular location">
    <subcellularLocation>
        <location evidence="1">Membrane</location>
        <topology evidence="1">Multi-pass membrane protein</topology>
    </subcellularLocation>
</comment>
<keyword evidence="18" id="KW-0732">Signal</keyword>
<name>A0ABQ2N8J2_9ACTN</name>
<organism evidence="20 21">
    <name type="scientific">Nocardioides phosphati</name>
    <dbReference type="NCBI Taxonomy" id="1867775"/>
    <lineage>
        <taxon>Bacteria</taxon>
        <taxon>Bacillati</taxon>
        <taxon>Actinomycetota</taxon>
        <taxon>Actinomycetes</taxon>
        <taxon>Propionibacteriales</taxon>
        <taxon>Nocardioidaceae</taxon>
        <taxon>Nocardioides</taxon>
    </lineage>
</organism>
<dbReference type="EMBL" id="BMNI01000002">
    <property type="protein sequence ID" value="GGO87365.1"/>
    <property type="molecule type" value="Genomic_DNA"/>
</dbReference>
<evidence type="ECO:0000256" key="4">
    <source>
        <dbReference type="ARBA" id="ARBA00022448"/>
    </source>
</evidence>
<feature type="signal peptide" evidence="18">
    <location>
        <begin position="1"/>
        <end position="27"/>
    </location>
</feature>
<dbReference type="Gene3D" id="1.10.287.90">
    <property type="match status" value="1"/>
</dbReference>
<dbReference type="PANTHER" id="PTHR22888:SF9">
    <property type="entry name" value="CYTOCHROME C OXIDASE SUBUNIT 2"/>
    <property type="match status" value="1"/>
</dbReference>
<evidence type="ECO:0000256" key="9">
    <source>
        <dbReference type="ARBA" id="ARBA00022982"/>
    </source>
</evidence>
<dbReference type="EC" id="7.1.1.9" evidence="3"/>
<dbReference type="PANTHER" id="PTHR22888">
    <property type="entry name" value="CYTOCHROME C OXIDASE, SUBUNIT II"/>
    <property type="match status" value="1"/>
</dbReference>
<evidence type="ECO:0000256" key="5">
    <source>
        <dbReference type="ARBA" id="ARBA00022660"/>
    </source>
</evidence>
<evidence type="ECO:0000256" key="12">
    <source>
        <dbReference type="ARBA" id="ARBA00023136"/>
    </source>
</evidence>
<keyword evidence="4" id="KW-0813">Transport</keyword>
<keyword evidence="7" id="KW-0479">Metal-binding</keyword>
<evidence type="ECO:0000256" key="15">
    <source>
        <dbReference type="ARBA" id="ARBA00047816"/>
    </source>
</evidence>
<keyword evidence="12 17" id="KW-0472">Membrane</keyword>
<feature type="region of interest" description="Disordered" evidence="16">
    <location>
        <begin position="278"/>
        <end position="301"/>
    </location>
</feature>
<dbReference type="PROSITE" id="PS50857">
    <property type="entry name" value="COX2_CUA"/>
    <property type="match status" value="1"/>
</dbReference>
<evidence type="ECO:0000256" key="8">
    <source>
        <dbReference type="ARBA" id="ARBA00022967"/>
    </source>
</evidence>
<dbReference type="SUPFAM" id="SSF81464">
    <property type="entry name" value="Cytochrome c oxidase subunit II-like, transmembrane region"/>
    <property type="match status" value="1"/>
</dbReference>
<evidence type="ECO:0000256" key="18">
    <source>
        <dbReference type="SAM" id="SignalP"/>
    </source>
</evidence>
<evidence type="ECO:0000256" key="14">
    <source>
        <dbReference type="ARBA" id="ARBA00031399"/>
    </source>
</evidence>
<evidence type="ECO:0000259" key="19">
    <source>
        <dbReference type="PROSITE" id="PS50857"/>
    </source>
</evidence>
<evidence type="ECO:0000256" key="17">
    <source>
        <dbReference type="SAM" id="Phobius"/>
    </source>
</evidence>
<accession>A0ABQ2N8J2</accession>
<comment type="catalytic activity">
    <reaction evidence="15">
        <text>4 Fe(II)-[cytochrome c] + O2 + 8 H(+)(in) = 4 Fe(III)-[cytochrome c] + 2 H2O + 4 H(+)(out)</text>
        <dbReference type="Rhea" id="RHEA:11436"/>
        <dbReference type="Rhea" id="RHEA-COMP:10350"/>
        <dbReference type="Rhea" id="RHEA-COMP:14399"/>
        <dbReference type="ChEBI" id="CHEBI:15377"/>
        <dbReference type="ChEBI" id="CHEBI:15378"/>
        <dbReference type="ChEBI" id="CHEBI:15379"/>
        <dbReference type="ChEBI" id="CHEBI:29033"/>
        <dbReference type="ChEBI" id="CHEBI:29034"/>
        <dbReference type="EC" id="7.1.1.9"/>
    </reaction>
</comment>
<evidence type="ECO:0000256" key="6">
    <source>
        <dbReference type="ARBA" id="ARBA00022692"/>
    </source>
</evidence>
<keyword evidence="6 17" id="KW-0812">Transmembrane</keyword>
<evidence type="ECO:0000256" key="10">
    <source>
        <dbReference type="ARBA" id="ARBA00022989"/>
    </source>
</evidence>
<dbReference type="SUPFAM" id="SSF49503">
    <property type="entry name" value="Cupredoxins"/>
    <property type="match status" value="1"/>
</dbReference>
<evidence type="ECO:0000313" key="21">
    <source>
        <dbReference type="Proteomes" id="UP000655410"/>
    </source>
</evidence>
<evidence type="ECO:0000256" key="3">
    <source>
        <dbReference type="ARBA" id="ARBA00012949"/>
    </source>
</evidence>
<gene>
    <name evidence="20" type="primary">ctaC</name>
    <name evidence="20" type="ORF">GCM10011584_11790</name>
</gene>
<dbReference type="CDD" id="cd13919">
    <property type="entry name" value="CuRO_HCO_II_like_5"/>
    <property type="match status" value="1"/>
</dbReference>
<evidence type="ECO:0000256" key="11">
    <source>
        <dbReference type="ARBA" id="ARBA00023008"/>
    </source>
</evidence>
<feature type="transmembrane region" description="Helical" evidence="17">
    <location>
        <begin position="102"/>
        <end position="121"/>
    </location>
</feature>
<keyword evidence="10 17" id="KW-1133">Transmembrane helix</keyword>
<comment type="caution">
    <text evidence="20">The sequence shown here is derived from an EMBL/GenBank/DDBJ whole genome shotgun (WGS) entry which is preliminary data.</text>
</comment>
<dbReference type="InterPro" id="IPR008972">
    <property type="entry name" value="Cupredoxin"/>
</dbReference>
<feature type="chain" id="PRO_5047124244" description="cytochrome-c oxidase" evidence="18">
    <location>
        <begin position="28"/>
        <end position="301"/>
    </location>
</feature>
<keyword evidence="9" id="KW-0249">Electron transport</keyword>
<dbReference type="PROSITE" id="PS00078">
    <property type="entry name" value="COX2"/>
    <property type="match status" value="1"/>
</dbReference>
<feature type="domain" description="Cytochrome oxidase subunit II copper A binding" evidence="19">
    <location>
        <begin position="133"/>
        <end position="265"/>
    </location>
</feature>
<dbReference type="PRINTS" id="PR01166">
    <property type="entry name" value="CYCOXIDASEII"/>
</dbReference>
<protein>
    <recommendedName>
        <fullName evidence="3">cytochrome-c oxidase</fullName>
        <ecNumber evidence="3">7.1.1.9</ecNumber>
    </recommendedName>
    <alternativeName>
        <fullName evidence="14">Cytochrome aa3 subunit 2</fullName>
    </alternativeName>
</protein>
<keyword evidence="5" id="KW-0679">Respiratory chain</keyword>
<feature type="transmembrane region" description="Helical" evidence="17">
    <location>
        <begin position="61"/>
        <end position="81"/>
    </location>
</feature>
<evidence type="ECO:0000256" key="7">
    <source>
        <dbReference type="ARBA" id="ARBA00022723"/>
    </source>
</evidence>
<evidence type="ECO:0000313" key="20">
    <source>
        <dbReference type="EMBL" id="GGO87365.1"/>
    </source>
</evidence>
<comment type="similarity">
    <text evidence="2">Belongs to the cytochrome c oxidase subunit 2 family.</text>
</comment>
<dbReference type="PROSITE" id="PS51257">
    <property type="entry name" value="PROKAR_LIPOPROTEIN"/>
    <property type="match status" value="1"/>
</dbReference>
<evidence type="ECO:0000256" key="2">
    <source>
        <dbReference type="ARBA" id="ARBA00007866"/>
    </source>
</evidence>
<evidence type="ECO:0000256" key="16">
    <source>
        <dbReference type="SAM" id="MobiDB-lite"/>
    </source>
</evidence>
<dbReference type="InterPro" id="IPR045187">
    <property type="entry name" value="CcO_II"/>
</dbReference>
<keyword evidence="8" id="KW-1278">Translocase</keyword>
<evidence type="ECO:0000256" key="1">
    <source>
        <dbReference type="ARBA" id="ARBA00004141"/>
    </source>
</evidence>
<dbReference type="Proteomes" id="UP000655410">
    <property type="component" value="Unassembled WGS sequence"/>
</dbReference>
<proteinExistence type="inferred from homology"/>
<dbReference type="Pfam" id="PF00116">
    <property type="entry name" value="COX2"/>
    <property type="match status" value="1"/>
</dbReference>
<keyword evidence="11" id="KW-0186">Copper</keyword>
<evidence type="ECO:0000256" key="13">
    <source>
        <dbReference type="ARBA" id="ARBA00024688"/>
    </source>
</evidence>